<evidence type="ECO:0000256" key="1">
    <source>
        <dbReference type="SAM" id="MobiDB-lite"/>
    </source>
</evidence>
<dbReference type="EMBL" id="JARAKH010000910">
    <property type="protein sequence ID" value="KAK8373790.1"/>
    <property type="molecule type" value="Genomic_DNA"/>
</dbReference>
<gene>
    <name evidence="2" type="ORF">O3P69_014950</name>
</gene>
<reference evidence="2 3" key="1">
    <citation type="submission" date="2023-03" db="EMBL/GenBank/DDBJ databases">
        <title>High-quality genome of Scylla paramamosain provides insights in environmental adaptation.</title>
        <authorList>
            <person name="Zhang L."/>
        </authorList>
    </citation>
    <scope>NUCLEOTIDE SEQUENCE [LARGE SCALE GENOMIC DNA]</scope>
    <source>
        <strain evidence="2">LZ_2023a</strain>
        <tissue evidence="2">Muscle</tissue>
    </source>
</reference>
<organism evidence="2 3">
    <name type="scientific">Scylla paramamosain</name>
    <name type="common">Mud crab</name>
    <dbReference type="NCBI Taxonomy" id="85552"/>
    <lineage>
        <taxon>Eukaryota</taxon>
        <taxon>Metazoa</taxon>
        <taxon>Ecdysozoa</taxon>
        <taxon>Arthropoda</taxon>
        <taxon>Crustacea</taxon>
        <taxon>Multicrustacea</taxon>
        <taxon>Malacostraca</taxon>
        <taxon>Eumalacostraca</taxon>
        <taxon>Eucarida</taxon>
        <taxon>Decapoda</taxon>
        <taxon>Pleocyemata</taxon>
        <taxon>Brachyura</taxon>
        <taxon>Eubrachyura</taxon>
        <taxon>Portunoidea</taxon>
        <taxon>Portunidae</taxon>
        <taxon>Portuninae</taxon>
        <taxon>Scylla</taxon>
    </lineage>
</organism>
<sequence>MARIKKGVKQSRLNLKVAREKKKKQTPSVDARVTTSSESPLPPPPSMSPSQHPAIWRYCSKHKNATKEMLDFATAQAVSNFNGGYLSSDLCSKLGVAFTDKNYKYLTKENTKMDRPIKKKIRSKQLQKDLEAYASELQSLFSQNIDTMMKLRLIIYHMITHFE</sequence>
<dbReference type="AlphaFoldDB" id="A0AAW0SEJ5"/>
<dbReference type="Proteomes" id="UP001487740">
    <property type="component" value="Unassembled WGS sequence"/>
</dbReference>
<accession>A0AAW0SEJ5</accession>
<proteinExistence type="predicted"/>
<evidence type="ECO:0000313" key="2">
    <source>
        <dbReference type="EMBL" id="KAK8373790.1"/>
    </source>
</evidence>
<evidence type="ECO:0000313" key="3">
    <source>
        <dbReference type="Proteomes" id="UP001487740"/>
    </source>
</evidence>
<comment type="caution">
    <text evidence="2">The sequence shown here is derived from an EMBL/GenBank/DDBJ whole genome shotgun (WGS) entry which is preliminary data.</text>
</comment>
<feature type="region of interest" description="Disordered" evidence="1">
    <location>
        <begin position="1"/>
        <end position="53"/>
    </location>
</feature>
<name>A0AAW0SEJ5_SCYPA</name>
<keyword evidence="3" id="KW-1185">Reference proteome</keyword>
<protein>
    <submittedName>
        <fullName evidence="2">Uncharacterized protein</fullName>
    </submittedName>
</protein>